<comment type="caution">
    <text evidence="4">The sequence shown here is derived from an EMBL/GenBank/DDBJ whole genome shotgun (WGS) entry which is preliminary data.</text>
</comment>
<gene>
    <name evidence="4" type="ORF">KJI95_13020</name>
</gene>
<dbReference type="NCBIfam" id="TIGR03661">
    <property type="entry name" value="T1SS_VCA0849"/>
    <property type="match status" value="1"/>
</dbReference>
<dbReference type="PROSITE" id="PS50268">
    <property type="entry name" value="CADHERIN_2"/>
    <property type="match status" value="3"/>
</dbReference>
<evidence type="ECO:0000256" key="2">
    <source>
        <dbReference type="SAM" id="MobiDB-lite"/>
    </source>
</evidence>
<dbReference type="InterPro" id="IPR040853">
    <property type="entry name" value="RapA2_cadherin-like"/>
</dbReference>
<feature type="domain" description="Cadherin" evidence="3">
    <location>
        <begin position="45"/>
        <end position="144"/>
    </location>
</feature>
<evidence type="ECO:0000259" key="3">
    <source>
        <dbReference type="PROSITE" id="PS50268"/>
    </source>
</evidence>
<evidence type="ECO:0000256" key="1">
    <source>
        <dbReference type="ARBA" id="ARBA00022837"/>
    </source>
</evidence>
<dbReference type="InterPro" id="IPR019960">
    <property type="entry name" value="T1SS_VCA0849"/>
</dbReference>
<dbReference type="Gene3D" id="2.60.40.10">
    <property type="entry name" value="Immunoglobulins"/>
    <property type="match status" value="2"/>
</dbReference>
<keyword evidence="5" id="KW-1185">Reference proteome</keyword>
<dbReference type="Gene3D" id="2.150.10.10">
    <property type="entry name" value="Serralysin-like metalloprotease, C-terminal"/>
    <property type="match status" value="1"/>
</dbReference>
<reference evidence="4 5" key="1">
    <citation type="submission" date="2021-05" db="EMBL/GenBank/DDBJ databases">
        <title>Shewanella sp. JM162201.</title>
        <authorList>
            <person name="Xu S."/>
            <person name="Li A."/>
        </authorList>
    </citation>
    <scope>NUCLEOTIDE SEQUENCE [LARGE SCALE GENOMIC DNA]</scope>
    <source>
        <strain evidence="4 5">JM162201</strain>
    </source>
</reference>
<evidence type="ECO:0000313" key="4">
    <source>
        <dbReference type="EMBL" id="MBT1445440.1"/>
    </source>
</evidence>
<dbReference type="Gene3D" id="2.60.40.60">
    <property type="entry name" value="Cadherins"/>
    <property type="match status" value="1"/>
</dbReference>
<dbReference type="InterPro" id="IPR001343">
    <property type="entry name" value="Hemolysn_Ca-bd"/>
</dbReference>
<dbReference type="EMBL" id="JAHEPS010000004">
    <property type="protein sequence ID" value="MBT1445440.1"/>
    <property type="molecule type" value="Genomic_DNA"/>
</dbReference>
<accession>A0ABS5V4R4</accession>
<feature type="domain" description="Cadherin" evidence="3">
    <location>
        <begin position="271"/>
        <end position="376"/>
    </location>
</feature>
<organism evidence="4 5">
    <name type="scientific">Shewanella jiangmenensis</name>
    <dbReference type="NCBI Taxonomy" id="2837387"/>
    <lineage>
        <taxon>Bacteria</taxon>
        <taxon>Pseudomonadati</taxon>
        <taxon>Pseudomonadota</taxon>
        <taxon>Gammaproteobacteria</taxon>
        <taxon>Alteromonadales</taxon>
        <taxon>Shewanellaceae</taxon>
        <taxon>Shewanella</taxon>
    </lineage>
</organism>
<sequence length="2161" mass="223102">MTDDKGAWADQVVTITITGTNDSPVITNDSVTSGTVVEAGDLDNGTDVAGTPSATGQLNATDVDADATESWSVLNATNAYGTFSVDGTGKWTFTLDNNAAATQALKEGQSQVLNFTVRVTDDKGAWADQVVTITITGTNDSPVITNDSVTSGTVVEAGDLDNGTDVAGTPSATGQLNATDVDADATESWSVLNATNAYGTFSVDGTGKWTFTLDNNAAATQALKEGQSQVLNFTVRVTDDKGAWADQVVTITITGTNDAPIISNQEFGYFENQIAGAVVANVVASDIDGSVTGFSFKWADNSYHAVSEDGYFSIDSSGKISMTAAGAAAAVNDFEQAPNSGVYVVTATDNNGGKSDANITLFEKDLDDTPPAAPTVWIVDDGTPGDGLLTQGEISSNGAGVQLQATVSHAELLLGGVVNLTVNNGGNISNYTFKLEGGSLVNTDGSPASGFSYNNGVISWNEDVPATGQSITVTATQTDVAGNTSAQASDTATVYQPGNKDITVNESGLRATPGSTVTVNSSVGFTAGNENLTQFRFAAIGNLNQPTTSNLAAGVTIVWALANGSIVGTIGGVEVVKMSLADTNAISANTSGNITVKVELLDNIKQVNGAANLNLSSLIEGVVVEAVGSNGSVISQNISVTIVDDLIEASATNSSGLNQANATITGAVAVAGADGNDKASGDEYAADLTVNIAGWNKDTPSTWFIDSGKTTGDGEKIYYFVDKANPDVLIAYTDSGTPLAAWAGLNGNNEVSPTQTLMFTLTVNPNDGSYVMNVVNPITTVTDLPVNFTTNIGGNNKVLYVDNNGQITKDVPATVAFTMTATANGVAATVNSSANGYGVGSGKDIDDGEVLSLNFTSPITGVDGLSFTSNSGATYTDEVAVVIHGIKGGIQTTVTLEGTSADLVAAINSAGFTSISQIDFKKVTGNPDFNLLGFTSSTEHVDPVGAVLNFNVAISDSDGDVDGTNPFTVTLTPPPSTLSALTPNALNSLSEATLLTDAPDSDSSTLLFKAGGSNVNSIGFASTDGIQVDGIRQPLQWTLSSDKQTLIGSIGNKELIKLTLDWDAITAGQQGAVEVKAELIGSLPHNANADSIQISGIKVTATDGSVTANSTVTVTVADDNNLANNDGGEVNVIVDSFLVSGVVANWTTTQGGSNIQKFDGTSATNGGGLDNDDGKDQLRWGVPSDTYKSGYGFIDNDAALSGHLALNEDIVLGTFTHYNWPTQAGTSITGASMNVTFTLTDAYGKTTPVSLDLNFTHNETPNDEDDPEASKDIVKVGQTSVTFNYEGAFYTLQVVGFKDKLTGNVVTEIHTAENKENSYELVVRMVAGTGYELPSTSGNVLHNDVAGSDKVMNIVGIDAGDKQNTGVSGNVGTKVVGQYGVLTLLGDGNYNYQVTANGSKIPAGAVDTFTYTITDADGDKSSALINIAVNKVENLPVATNADSISGLEDRGPIEGNVLSNDSVNNTSVTSFSIAGSSTSYNAGNTAHTLADGVLTLKANGDYSFQPNSHWSGKVPEITYTTNTGSVGTLSITVEAVADAPTLKVGSYTNLASINFEDVPVSGGWSGVKADSISGLDTLGTWHTSNSGGKIEVGLEKTYLGGDSNNKVMEIEFNNGDKTLYTDMRLEAGRFYELGFDIAARVNSASTSGLTIKLIPLDAGGNPIMAQAVMLYDFNPTSSGWLKDQKVTLPVGTSGNYRLLFEADNSDSVGAIMDNLAFRAVDNLGYHNKFIKLGNISSSLVDKDGSESLSVKLQGLPEGAILKDGLGNTAVVGADGTLDISSWDKSNLQIKAPNTGTFNVTVVATATEASNLDKAQTNGSFQVTVLPPATISNGAQGNDTFLLTESGNQAQFAVDLGAYFSGITPVGSVDLGVQYFAKSTELLINAGASNDYVDLGVSTANNVVNTGSSLPNLHNAVVTQAEIMASKFMTEANITDGDGTLLNDVLQQMQPKTDTVNLGSGNDTVNGGEGNQVVYGGGGNDLLIGGEGIDGLRGGSGDDTLIGGLGDDVLRGDGGNDVLRGDGGSDIFVWKAGETGTDHIIDFNVNEDKLDLSDLLQGEENGNLEDFLSFSFGNSSTTIEIDANKDGVIDQRIVLDGVDLRDAYNLQGQDADGVQSGIINGLLGNGTGPLIVDTQSDSGDAQPIMRSAPQPLDEDRRDTILP</sequence>
<dbReference type="Proteomes" id="UP001195903">
    <property type="component" value="Unassembled WGS sequence"/>
</dbReference>
<dbReference type="InterPro" id="IPR002126">
    <property type="entry name" value="Cadherin-like_dom"/>
</dbReference>
<feature type="compositionally biased region" description="Basic and acidic residues" evidence="2">
    <location>
        <begin position="2152"/>
        <end position="2161"/>
    </location>
</feature>
<feature type="domain" description="Cadherin" evidence="3">
    <location>
        <begin position="163"/>
        <end position="262"/>
    </location>
</feature>
<dbReference type="SUPFAM" id="SSF51120">
    <property type="entry name" value="beta-Roll"/>
    <property type="match status" value="1"/>
</dbReference>
<keyword evidence="1" id="KW-0106">Calcium</keyword>
<dbReference type="Pfam" id="PF17963">
    <property type="entry name" value="Big_9"/>
    <property type="match status" value="2"/>
</dbReference>
<dbReference type="InterPro" id="IPR013783">
    <property type="entry name" value="Ig-like_fold"/>
</dbReference>
<dbReference type="Pfam" id="PF00353">
    <property type="entry name" value="HemolysinCabind"/>
    <property type="match status" value="2"/>
</dbReference>
<dbReference type="PRINTS" id="PR00313">
    <property type="entry name" value="CABNDNGRPT"/>
</dbReference>
<dbReference type="InterPro" id="IPR015919">
    <property type="entry name" value="Cadherin-like_sf"/>
</dbReference>
<dbReference type="InterPro" id="IPR047995">
    <property type="entry name" value="Choice_anch_K"/>
</dbReference>
<protein>
    <submittedName>
        <fullName evidence="4">VCBS domain-containing protein</fullName>
    </submittedName>
</protein>
<evidence type="ECO:0000313" key="5">
    <source>
        <dbReference type="Proteomes" id="UP001195903"/>
    </source>
</evidence>
<dbReference type="Pfam" id="PF17803">
    <property type="entry name" value="Cadherin_4"/>
    <property type="match status" value="3"/>
</dbReference>
<proteinExistence type="predicted"/>
<dbReference type="SUPFAM" id="SSF49313">
    <property type="entry name" value="Cadherin-like"/>
    <property type="match status" value="1"/>
</dbReference>
<feature type="region of interest" description="Disordered" evidence="2">
    <location>
        <begin position="2130"/>
        <end position="2161"/>
    </location>
</feature>
<dbReference type="NCBIfam" id="TIGR01965">
    <property type="entry name" value="VCBS_repeat"/>
    <property type="match status" value="3"/>
</dbReference>
<dbReference type="NCBIfam" id="NF038131">
    <property type="entry name" value="choice_anch_K"/>
    <property type="match status" value="1"/>
</dbReference>
<dbReference type="InterPro" id="IPR010221">
    <property type="entry name" value="VCBS_dom"/>
</dbReference>
<dbReference type="Gene3D" id="2.60.40.1200">
    <property type="match status" value="1"/>
</dbReference>
<dbReference type="PROSITE" id="PS00330">
    <property type="entry name" value="HEMOLYSIN_CALCIUM"/>
    <property type="match status" value="2"/>
</dbReference>
<dbReference type="InterPro" id="IPR018511">
    <property type="entry name" value="Hemolysin-typ_Ca-bd_CS"/>
</dbReference>
<dbReference type="InterPro" id="IPR011049">
    <property type="entry name" value="Serralysin-like_metalloprot_C"/>
</dbReference>
<name>A0ABS5V4R4_9GAMM</name>